<name>A0A919MRZ0_9ACTN</name>
<feature type="chain" id="PRO_5037711457" description="Ig-like domain (Group 3)" evidence="1">
    <location>
        <begin position="28"/>
        <end position="434"/>
    </location>
</feature>
<dbReference type="Gene3D" id="2.60.40.1800">
    <property type="match status" value="1"/>
</dbReference>
<dbReference type="EMBL" id="BOMQ01000064">
    <property type="protein sequence ID" value="GIE52083.1"/>
    <property type="molecule type" value="Genomic_DNA"/>
</dbReference>
<dbReference type="Proteomes" id="UP000647172">
    <property type="component" value="Unassembled WGS sequence"/>
</dbReference>
<keyword evidence="3" id="KW-1185">Reference proteome</keyword>
<organism evidence="2 3">
    <name type="scientific">Actinoplanes nipponensis</name>
    <dbReference type="NCBI Taxonomy" id="135950"/>
    <lineage>
        <taxon>Bacteria</taxon>
        <taxon>Bacillati</taxon>
        <taxon>Actinomycetota</taxon>
        <taxon>Actinomycetes</taxon>
        <taxon>Micromonosporales</taxon>
        <taxon>Micromonosporaceae</taxon>
        <taxon>Actinoplanes</taxon>
    </lineage>
</organism>
<accession>A0A919MRZ0</accession>
<evidence type="ECO:0008006" key="4">
    <source>
        <dbReference type="Google" id="ProtNLM"/>
    </source>
</evidence>
<dbReference type="RefSeq" id="WP_203773226.1">
    <property type="nucleotide sequence ID" value="NZ_BAAAYJ010000054.1"/>
</dbReference>
<gene>
    <name evidence="2" type="ORF">Ani05nite_56170</name>
</gene>
<evidence type="ECO:0000313" key="3">
    <source>
        <dbReference type="Proteomes" id="UP000647172"/>
    </source>
</evidence>
<protein>
    <recommendedName>
        <fullName evidence="4">Ig-like domain (Group 3)</fullName>
    </recommendedName>
</protein>
<evidence type="ECO:0000256" key="1">
    <source>
        <dbReference type="SAM" id="SignalP"/>
    </source>
</evidence>
<keyword evidence="1" id="KW-0732">Signal</keyword>
<sequence length="434" mass="45202">MSSLPYRALTVATAVALLVLPGSPGRAAEGNHPPATPASLTVGGIACVPGGILVGTTTPQVTASFADADLGAVQGETLTPQFAVWPVGAPAQRTAWSAAELAHPGTVFTTIPSTLVNGGRYRLTARATDAAGAVSAWSPVCTFTVDTTRPQAPTVTSADYPEGTPAGGVGITGKFTFAAARGDQDVVKFRYSSAATGLLEVPADRRGRAVVEITPTAYGTNVVTVQAIDRTGNRSAEATYSFTVIDHEPKVLDQNPDAGVGEPRTVRFWSAVPDTASFTYRLNDGPATTVAAGTDGYATVTVTPDRRGDNFLTITSRTASGIPSPEVRANLYVTVRIPRPEISSPDFPNDGTPPPTAGQQVTIVLRTDSPEVTEFAYSVDFGETQQVVAADENGNATLRHTTVGEYLEVQARARTADGFESDQVVVGWELTPAP</sequence>
<feature type="signal peptide" evidence="1">
    <location>
        <begin position="1"/>
        <end position="27"/>
    </location>
</feature>
<reference evidence="2" key="1">
    <citation type="submission" date="2021-01" db="EMBL/GenBank/DDBJ databases">
        <title>Whole genome shotgun sequence of Actinoplanes nipponensis NBRC 14063.</title>
        <authorList>
            <person name="Komaki H."/>
            <person name="Tamura T."/>
        </authorList>
    </citation>
    <scope>NUCLEOTIDE SEQUENCE</scope>
    <source>
        <strain evidence="2">NBRC 14063</strain>
    </source>
</reference>
<proteinExistence type="predicted"/>
<dbReference type="AlphaFoldDB" id="A0A919MRZ0"/>
<comment type="caution">
    <text evidence="2">The sequence shown here is derived from an EMBL/GenBank/DDBJ whole genome shotgun (WGS) entry which is preliminary data.</text>
</comment>
<evidence type="ECO:0000313" key="2">
    <source>
        <dbReference type="EMBL" id="GIE52083.1"/>
    </source>
</evidence>